<evidence type="ECO:0000256" key="1">
    <source>
        <dbReference type="SAM" id="Coils"/>
    </source>
</evidence>
<proteinExistence type="predicted"/>
<evidence type="ECO:0000313" key="2">
    <source>
        <dbReference type="EMBL" id="TLD40625.1"/>
    </source>
</evidence>
<comment type="caution">
    <text evidence="2">The sequence shown here is derived from an EMBL/GenBank/DDBJ whole genome shotgun (WGS) entry which is preliminary data.</text>
</comment>
<organism evidence="2 3">
    <name type="scientific">Candidatus Jettenia ecosi</name>
    <dbReference type="NCBI Taxonomy" id="2494326"/>
    <lineage>
        <taxon>Bacteria</taxon>
        <taxon>Pseudomonadati</taxon>
        <taxon>Planctomycetota</taxon>
        <taxon>Candidatus Brocadiia</taxon>
        <taxon>Candidatus Brocadiales</taxon>
        <taxon>Candidatus Brocadiaceae</taxon>
        <taxon>Candidatus Jettenia</taxon>
    </lineage>
</organism>
<accession>A0A533Q7Q4</accession>
<dbReference type="Proteomes" id="UP000319783">
    <property type="component" value="Unassembled WGS sequence"/>
</dbReference>
<dbReference type="EMBL" id="SULG01000090">
    <property type="protein sequence ID" value="TLD40625.1"/>
    <property type="molecule type" value="Genomic_DNA"/>
</dbReference>
<dbReference type="AlphaFoldDB" id="A0A533Q7Q4"/>
<feature type="coiled-coil region" evidence="1">
    <location>
        <begin position="16"/>
        <end position="64"/>
    </location>
</feature>
<sequence>MAKQTALLEIQEVKVYKELQSQLVAEQKKLSDIESKLAQIRKDLKELEDKASKSEYNQKDAIERFIRNEITQAELEGIRKKSIATAKEYNDAMELISFSEDVIARQGNFIAEIERKMVDTSLGIWDKIAEIYQDKFEKAVGNTANLLWVAMRSGGRYVPLLSRSDLPERFRAIAAPDTQESITLKEKLWNEFVGMD</sequence>
<keyword evidence="1" id="KW-0175">Coiled coil</keyword>
<gene>
    <name evidence="2" type="ORF">JETT_3123</name>
</gene>
<reference evidence="2 3" key="1">
    <citation type="submission" date="2019-04" db="EMBL/GenBank/DDBJ databases">
        <title>Genome of a novel bacterium Candidatus Jettenia ecosi reconstructed from metagenome of an anammox bioreactor.</title>
        <authorList>
            <person name="Mardanov A.V."/>
            <person name="Beletsky A.V."/>
            <person name="Ravin N.V."/>
            <person name="Botchkova E.A."/>
            <person name="Litti Y.V."/>
            <person name="Nozhevnikova A.N."/>
        </authorList>
    </citation>
    <scope>NUCLEOTIDE SEQUENCE [LARGE SCALE GENOMIC DNA]</scope>
    <source>
        <strain evidence="2">J2</strain>
    </source>
</reference>
<name>A0A533Q7Q4_9BACT</name>
<evidence type="ECO:0000313" key="3">
    <source>
        <dbReference type="Proteomes" id="UP000319783"/>
    </source>
</evidence>
<protein>
    <submittedName>
        <fullName evidence="2">Uncharacterized protein</fullName>
    </submittedName>
</protein>